<evidence type="ECO:0000256" key="8">
    <source>
        <dbReference type="ARBA" id="ARBA00022729"/>
    </source>
</evidence>
<keyword evidence="11 18" id="KW-0261">Viral envelope protein</keyword>
<evidence type="ECO:0000256" key="15">
    <source>
        <dbReference type="ARBA" id="ARBA00023157"/>
    </source>
</evidence>
<dbReference type="Proteomes" id="UP001246087">
    <property type="component" value="Segment"/>
</dbReference>
<name>A0AAE9HRE5_9MONO</name>
<dbReference type="SUPFAM" id="SSF58069">
    <property type="entry name" value="Virus ectodomain"/>
    <property type="match status" value="1"/>
</dbReference>
<evidence type="ECO:0000256" key="18">
    <source>
        <dbReference type="RuleBase" id="RU003705"/>
    </source>
</evidence>
<keyword evidence="7 18" id="KW-0812">Transmembrane</keyword>
<evidence type="ECO:0000256" key="6">
    <source>
        <dbReference type="ARBA" id="ARBA00022595"/>
    </source>
</evidence>
<keyword evidence="6" id="KW-1162">Viral penetration into host cytoplasm</keyword>
<evidence type="ECO:0000256" key="3">
    <source>
        <dbReference type="ARBA" id="ARBA00022506"/>
    </source>
</evidence>
<dbReference type="Pfam" id="PF00523">
    <property type="entry name" value="Fusion_gly"/>
    <property type="match status" value="1"/>
</dbReference>
<evidence type="ECO:0000313" key="19">
    <source>
        <dbReference type="EMBL" id="UQM99535.1"/>
    </source>
</evidence>
<dbReference type="Gene3D" id="1.10.287.2480">
    <property type="match status" value="1"/>
</dbReference>
<keyword evidence="14 18" id="KW-0472">Membrane</keyword>
<keyword evidence="13" id="KW-0175">Coiled coil</keyword>
<dbReference type="GO" id="GO:0046718">
    <property type="term" value="P:symbiont entry into host cell"/>
    <property type="evidence" value="ECO:0007669"/>
    <property type="project" value="UniProtKB-KW"/>
</dbReference>
<keyword evidence="16" id="KW-0325">Glycoprotein</keyword>
<keyword evidence="9" id="KW-0946">Virion</keyword>
<evidence type="ECO:0000256" key="16">
    <source>
        <dbReference type="ARBA" id="ARBA00023180"/>
    </source>
</evidence>
<evidence type="ECO:0000256" key="1">
    <source>
        <dbReference type="ARBA" id="ARBA00008211"/>
    </source>
</evidence>
<comment type="subunit">
    <text evidence="18">Homotrimer of disulfide-linked F1-F2.</text>
</comment>
<evidence type="ECO:0000256" key="14">
    <source>
        <dbReference type="ARBA" id="ARBA00023136"/>
    </source>
</evidence>
<dbReference type="GO" id="GO:0019064">
    <property type="term" value="P:fusion of virus membrane with host plasma membrane"/>
    <property type="evidence" value="ECO:0007669"/>
    <property type="project" value="UniProtKB-KW"/>
</dbReference>
<evidence type="ECO:0000256" key="9">
    <source>
        <dbReference type="ARBA" id="ARBA00022844"/>
    </source>
</evidence>
<sequence length="561" mass="61951">MDPFGEERRMGRKHKHSIWPKLIAVLYCNMCLHCTSGQLALSELTKIGVIPGKSYDLKLSTQSSYQFMVIKLLPNLDNISTCAVPALDNYKKMLDRVLTPIDDALKRMKDAVKDKTPENVPGTKFWGAVIGGVALGVATSAQITAGVALHNSIQNANAIMQLKDSIKLTNKAITELQTAAQSTVTVLSALQEQINTQLVPAINSLGCQVIANTLGLRLNQYFSEVSLVFGPNLRDPTSETLSIQALSRAFNGDFDSMVSKLKYDDQDFLDLLESDSIRARIIDISKDEYFITLQIEYPSLTQIQGARVQMFNRISYNNRGSEWISIFPDQLLVRGLYISNIDISMCVTTTSSIICQSDTSMPISTATWACANGNLTSCARTRVVNSHVPRFALSGGVMFANCAPLVCKCQDPMMAINQEPKVTNVMISSDECKEVYIDGYYITLGKRTLPRSMYAEDVALGGPISVDPIDIGNELNSIQDSINKSQEYLDQANDLLEKVNPRILNMQSFSAIMALVAILIVWFIITLIWLIYLTRNITYVNRHMALGSRASTVNSLTGFVG</sequence>
<dbReference type="GO" id="GO:0055036">
    <property type="term" value="C:virion membrane"/>
    <property type="evidence" value="ECO:0007669"/>
    <property type="project" value="UniProtKB-SubCell"/>
</dbReference>
<gene>
    <name evidence="19" type="primary">F</name>
</gene>
<evidence type="ECO:0000256" key="4">
    <source>
        <dbReference type="ARBA" id="ARBA00022511"/>
    </source>
</evidence>
<comment type="subcellular location">
    <subcellularLocation>
        <location evidence="18">Virion membrane</location>
        <topology evidence="18">Single-pass type I membrane protein</topology>
    </subcellularLocation>
    <subcellularLocation>
        <location evidence="18">Host cell membrane</location>
        <topology evidence="18">Single-pass membrane protein</topology>
    </subcellularLocation>
</comment>
<keyword evidence="15" id="KW-1015">Disulfide bond</keyword>
<proteinExistence type="inferred from homology"/>
<accession>A0AAE9HRE5</accession>
<evidence type="ECO:0000313" key="20">
    <source>
        <dbReference type="Proteomes" id="UP001246087"/>
    </source>
</evidence>
<keyword evidence="12 18" id="KW-1133">Transmembrane helix</keyword>
<evidence type="ECO:0000256" key="12">
    <source>
        <dbReference type="ARBA" id="ARBA00022989"/>
    </source>
</evidence>
<dbReference type="Gene3D" id="6.10.10.110">
    <property type="match status" value="1"/>
</dbReference>
<keyword evidence="17" id="KW-1160">Virus entry into host cell</keyword>
<keyword evidence="4" id="KW-1032">Host cell membrane</keyword>
<protein>
    <recommendedName>
        <fullName evidence="2 18">Fusion glycoprotein F0</fullName>
    </recommendedName>
</protein>
<dbReference type="SUPFAM" id="SSF69922">
    <property type="entry name" value="Head and neck region of the ectodomain of NDV fusion glycoprotein"/>
    <property type="match status" value="1"/>
</dbReference>
<keyword evidence="5" id="KW-1169">Fusion of virus membrane with host cell membrane</keyword>
<dbReference type="EMBL" id="OK623355">
    <property type="protein sequence ID" value="UQM99535.1"/>
    <property type="molecule type" value="Viral_cRNA"/>
</dbReference>
<evidence type="ECO:0000256" key="7">
    <source>
        <dbReference type="ARBA" id="ARBA00022692"/>
    </source>
</evidence>
<evidence type="ECO:0000256" key="5">
    <source>
        <dbReference type="ARBA" id="ARBA00022521"/>
    </source>
</evidence>
<evidence type="ECO:0000256" key="2">
    <source>
        <dbReference type="ARBA" id="ARBA00016586"/>
    </source>
</evidence>
<feature type="transmembrane region" description="Helical" evidence="18">
    <location>
        <begin position="509"/>
        <end position="533"/>
    </location>
</feature>
<dbReference type="InterPro" id="IPR000776">
    <property type="entry name" value="Fusion_F0_Paramyxovir"/>
</dbReference>
<dbReference type="Gene3D" id="2.40.490.10">
    <property type="entry name" value="Newcastle disease virus like domain"/>
    <property type="match status" value="1"/>
</dbReference>
<keyword evidence="10" id="KW-1043">Host membrane</keyword>
<keyword evidence="8" id="KW-0732">Signal</keyword>
<dbReference type="GO" id="GO:0019031">
    <property type="term" value="C:viral envelope"/>
    <property type="evidence" value="ECO:0007669"/>
    <property type="project" value="UniProtKB-KW"/>
</dbReference>
<keyword evidence="20" id="KW-1185">Reference proteome</keyword>
<comment type="similarity">
    <text evidence="1 18">Belongs to the paramyxoviruses fusion glycoprotein family.</text>
</comment>
<evidence type="ECO:0000256" key="13">
    <source>
        <dbReference type="ARBA" id="ARBA00023054"/>
    </source>
</evidence>
<evidence type="ECO:0000256" key="17">
    <source>
        <dbReference type="ARBA" id="ARBA00023296"/>
    </source>
</evidence>
<dbReference type="Gene3D" id="2.60.40.1690">
    <property type="entry name" value="Head and neck region of the ectodomain of NDV fusion glycoprotein"/>
    <property type="match status" value="1"/>
</dbReference>
<reference evidence="19" key="1">
    <citation type="journal article" date="2022" name="bioRxiv">
        <title>The characterization of multiple novel paramyxovirus species highlights the diverse nature of the subfamily Orthoparamyxovirinae.</title>
        <authorList>
            <person name="Vanmechelen B."/>
            <person name="Meurs S."/>
            <person name="Horemans M."/>
            <person name="Loosen A."/>
            <person name="Maes T.J."/>
            <person name="Laenen L."/>
            <person name="Vergote V."/>
            <person name="Koundouno F.R."/>
            <person name="Magassouba N."/>
            <person name="Konde M.K."/>
            <person name="Conde I.S."/>
            <person name="Carroll M.W."/>
            <person name="Maes P."/>
        </authorList>
    </citation>
    <scope>NUCLEOTIDE SEQUENCE</scope>
    <source>
        <strain evidence="19">BE/Ninove/Mag/1/2019</strain>
    </source>
</reference>
<evidence type="ECO:0000256" key="11">
    <source>
        <dbReference type="ARBA" id="ARBA00022879"/>
    </source>
</evidence>
<organism evidence="19 20">
    <name type="scientific">Ninove microtus virus</name>
    <dbReference type="NCBI Taxonomy" id="2940990"/>
    <lineage>
        <taxon>Viruses</taxon>
        <taxon>Riboviria</taxon>
        <taxon>Orthornavirae</taxon>
        <taxon>Negarnaviricota</taxon>
        <taxon>Haploviricotina</taxon>
        <taxon>Monjiviricetes</taxon>
        <taxon>Mononegavirales</taxon>
        <taxon>Paramyxoviridae</taxon>
        <taxon>Orthoparamyxovirinae</taxon>
        <taxon>Jeilongvirus</taxon>
        <taxon>Jeilongvirus microti</taxon>
    </lineage>
</organism>
<dbReference type="GO" id="GO:0020002">
    <property type="term" value="C:host cell plasma membrane"/>
    <property type="evidence" value="ECO:0007669"/>
    <property type="project" value="UniProtKB-SubCell"/>
</dbReference>
<keyword evidence="3" id="KW-1168">Fusion of virus membrane with host membrane</keyword>
<evidence type="ECO:0000256" key="10">
    <source>
        <dbReference type="ARBA" id="ARBA00022870"/>
    </source>
</evidence>